<organism evidence="3 4">
    <name type="scientific">Boothiomyces macroporosus</name>
    <dbReference type="NCBI Taxonomy" id="261099"/>
    <lineage>
        <taxon>Eukaryota</taxon>
        <taxon>Fungi</taxon>
        <taxon>Fungi incertae sedis</taxon>
        <taxon>Chytridiomycota</taxon>
        <taxon>Chytridiomycota incertae sedis</taxon>
        <taxon>Chytridiomycetes</taxon>
        <taxon>Rhizophydiales</taxon>
        <taxon>Terramycetaceae</taxon>
        <taxon>Boothiomyces</taxon>
    </lineage>
</organism>
<name>A0AAD5Y3Y0_9FUNG</name>
<evidence type="ECO:0000256" key="1">
    <source>
        <dbReference type="SAM" id="MobiDB-lite"/>
    </source>
</evidence>
<protein>
    <recommendedName>
        <fullName evidence="2">F-box domain-containing protein</fullName>
    </recommendedName>
</protein>
<dbReference type="Gene3D" id="1.20.1280.50">
    <property type="match status" value="1"/>
</dbReference>
<evidence type="ECO:0000259" key="2">
    <source>
        <dbReference type="PROSITE" id="PS50181"/>
    </source>
</evidence>
<dbReference type="Proteomes" id="UP001210925">
    <property type="component" value="Unassembled WGS sequence"/>
</dbReference>
<dbReference type="PROSITE" id="PS50181">
    <property type="entry name" value="FBOX"/>
    <property type="match status" value="1"/>
</dbReference>
<gene>
    <name evidence="3" type="ORF">HK103_004583</name>
</gene>
<evidence type="ECO:0000313" key="3">
    <source>
        <dbReference type="EMBL" id="KAJ3257363.1"/>
    </source>
</evidence>
<evidence type="ECO:0000313" key="4">
    <source>
        <dbReference type="Proteomes" id="UP001210925"/>
    </source>
</evidence>
<feature type="domain" description="F-box" evidence="2">
    <location>
        <begin position="1"/>
        <end position="47"/>
    </location>
</feature>
<dbReference type="SMART" id="SM00256">
    <property type="entry name" value="FBOX"/>
    <property type="match status" value="1"/>
</dbReference>
<dbReference type="InterPro" id="IPR001810">
    <property type="entry name" value="F-box_dom"/>
</dbReference>
<sequence>MQQLPQELKTEIFSYLQIQDLFKMERVCRSWKRTLLDSGDNSIWAAVICQVSPQFKLPELLEENWRLACASYCRAQSGWKRFGIETNSYIAHQVDLFAIQESNVQPPILALEDTLDIPNHSDEEDSLSEESIPSSETVSQISFEERNVKDIVMGEENDIFEGALPQDHKVISVEGSYTVPMEAENIPSSNPILLHDGTICISVMLNDPNAAQDIIFCRVNPKSNFVESIAVIPERFSSMTSSHSKWFGWHFEDQIILWNSSLQLPLRTTLARKNEGWLSRRLFQDYILQLDNRDEISLWKISKDLSTPKLLWEVNHSVSILSVDMNSSLIVCELNSDDFTFSKFLFLNIDTGEIVKCLKIPHLHRSNGHVEFSVVSRFHLVVNFRVLDGPNANYVSVIDLHTFQTLCTLDMTSTHIIPNCPVTITLTEDELGWVVWDNYNGIHMLYPGAGKVISKKAPNKDPTVEGVMGFWLLFEKEGMYDAKWWKIPEQNYDILRNNALCSF</sequence>
<comment type="caution">
    <text evidence="3">The sequence shown here is derived from an EMBL/GenBank/DDBJ whole genome shotgun (WGS) entry which is preliminary data.</text>
</comment>
<reference evidence="3" key="1">
    <citation type="submission" date="2020-05" db="EMBL/GenBank/DDBJ databases">
        <title>Phylogenomic resolution of chytrid fungi.</title>
        <authorList>
            <person name="Stajich J.E."/>
            <person name="Amses K."/>
            <person name="Simmons R."/>
            <person name="Seto K."/>
            <person name="Myers J."/>
            <person name="Bonds A."/>
            <person name="Quandt C.A."/>
            <person name="Barry K."/>
            <person name="Liu P."/>
            <person name="Grigoriev I."/>
            <person name="Longcore J.E."/>
            <person name="James T.Y."/>
        </authorList>
    </citation>
    <scope>NUCLEOTIDE SEQUENCE</scope>
    <source>
        <strain evidence="3">PLAUS21</strain>
    </source>
</reference>
<dbReference type="Pfam" id="PF12937">
    <property type="entry name" value="F-box-like"/>
    <property type="match status" value="1"/>
</dbReference>
<dbReference type="InterPro" id="IPR036047">
    <property type="entry name" value="F-box-like_dom_sf"/>
</dbReference>
<dbReference type="AlphaFoldDB" id="A0AAD5Y3Y0"/>
<keyword evidence="4" id="KW-1185">Reference proteome</keyword>
<proteinExistence type="predicted"/>
<dbReference type="SUPFAM" id="SSF81383">
    <property type="entry name" value="F-box domain"/>
    <property type="match status" value="1"/>
</dbReference>
<dbReference type="EMBL" id="JADGKB010000039">
    <property type="protein sequence ID" value="KAJ3257363.1"/>
    <property type="molecule type" value="Genomic_DNA"/>
</dbReference>
<accession>A0AAD5Y3Y0</accession>
<feature type="region of interest" description="Disordered" evidence="1">
    <location>
        <begin position="119"/>
        <end position="139"/>
    </location>
</feature>